<dbReference type="PRINTS" id="PR00237">
    <property type="entry name" value="GPCRRHODOPSN"/>
</dbReference>
<evidence type="ECO:0000256" key="7">
    <source>
        <dbReference type="ARBA" id="ARBA00023157"/>
    </source>
</evidence>
<comment type="similarity">
    <text evidence="10">Belongs to the G-protein coupled receptor 1 family.</text>
</comment>
<keyword evidence="9 10" id="KW-0807">Transducer</keyword>
<dbReference type="AlphaFoldDB" id="A0AAN9B1M0"/>
<feature type="transmembrane region" description="Helical" evidence="11">
    <location>
        <begin position="111"/>
        <end position="132"/>
    </location>
</feature>
<evidence type="ECO:0000259" key="12">
    <source>
        <dbReference type="PROSITE" id="PS50262"/>
    </source>
</evidence>
<dbReference type="FunFam" id="1.20.1070.10:FF:000523">
    <property type="entry name" value="5-hydroxytryptamine receptor 2B"/>
    <property type="match status" value="1"/>
</dbReference>
<comment type="caution">
    <text evidence="13">The sequence shown here is derived from an EMBL/GenBank/DDBJ whole genome shotgun (WGS) entry which is preliminary data.</text>
</comment>
<dbReference type="PANTHER" id="PTHR24248">
    <property type="entry name" value="ADRENERGIC RECEPTOR-RELATED G-PROTEIN COUPLED RECEPTOR"/>
    <property type="match status" value="1"/>
</dbReference>
<evidence type="ECO:0000256" key="8">
    <source>
        <dbReference type="ARBA" id="ARBA00023170"/>
    </source>
</evidence>
<dbReference type="PROSITE" id="PS50262">
    <property type="entry name" value="G_PROTEIN_RECEP_F1_2"/>
    <property type="match status" value="1"/>
</dbReference>
<evidence type="ECO:0000256" key="9">
    <source>
        <dbReference type="ARBA" id="ARBA00023224"/>
    </source>
</evidence>
<dbReference type="GO" id="GO:0043410">
    <property type="term" value="P:positive regulation of MAPK cascade"/>
    <property type="evidence" value="ECO:0007669"/>
    <property type="project" value="TreeGrafter"/>
</dbReference>
<dbReference type="EMBL" id="JBAMIC010000014">
    <property type="protein sequence ID" value="KAK7096129.1"/>
    <property type="molecule type" value="Genomic_DNA"/>
</dbReference>
<keyword evidence="6 11" id="KW-0472">Membrane</keyword>
<keyword evidence="5 10" id="KW-0297">G-protein coupled receptor</keyword>
<organism evidence="13 14">
    <name type="scientific">Littorina saxatilis</name>
    <dbReference type="NCBI Taxonomy" id="31220"/>
    <lineage>
        <taxon>Eukaryota</taxon>
        <taxon>Metazoa</taxon>
        <taxon>Spiralia</taxon>
        <taxon>Lophotrochozoa</taxon>
        <taxon>Mollusca</taxon>
        <taxon>Gastropoda</taxon>
        <taxon>Caenogastropoda</taxon>
        <taxon>Littorinimorpha</taxon>
        <taxon>Littorinoidea</taxon>
        <taxon>Littorinidae</taxon>
        <taxon>Littorina</taxon>
    </lineage>
</organism>
<evidence type="ECO:0000256" key="4">
    <source>
        <dbReference type="ARBA" id="ARBA00022989"/>
    </source>
</evidence>
<feature type="transmembrane region" description="Helical" evidence="11">
    <location>
        <begin position="153"/>
        <end position="174"/>
    </location>
</feature>
<dbReference type="SMART" id="SM01381">
    <property type="entry name" value="7TM_GPCR_Srsx"/>
    <property type="match status" value="1"/>
</dbReference>
<feature type="transmembrane region" description="Helical" evidence="11">
    <location>
        <begin position="35"/>
        <end position="59"/>
    </location>
</feature>
<evidence type="ECO:0000256" key="3">
    <source>
        <dbReference type="ARBA" id="ARBA00022692"/>
    </source>
</evidence>
<evidence type="ECO:0000313" key="14">
    <source>
        <dbReference type="Proteomes" id="UP001374579"/>
    </source>
</evidence>
<dbReference type="GO" id="GO:0004930">
    <property type="term" value="F:G protein-coupled receptor activity"/>
    <property type="evidence" value="ECO:0007669"/>
    <property type="project" value="UniProtKB-KW"/>
</dbReference>
<evidence type="ECO:0000256" key="5">
    <source>
        <dbReference type="ARBA" id="ARBA00023040"/>
    </source>
</evidence>
<dbReference type="GO" id="GO:0005886">
    <property type="term" value="C:plasma membrane"/>
    <property type="evidence" value="ECO:0007669"/>
    <property type="project" value="UniProtKB-SubCell"/>
</dbReference>
<keyword evidence="2" id="KW-1003">Cell membrane</keyword>
<dbReference type="InterPro" id="IPR000276">
    <property type="entry name" value="GPCR_Rhodpsn"/>
</dbReference>
<dbReference type="InterPro" id="IPR017452">
    <property type="entry name" value="GPCR_Rhodpsn_7TM"/>
</dbReference>
<evidence type="ECO:0000256" key="11">
    <source>
        <dbReference type="SAM" id="Phobius"/>
    </source>
</evidence>
<dbReference type="Gene3D" id="1.20.1070.10">
    <property type="entry name" value="Rhodopsin 7-helix transmembrane proteins"/>
    <property type="match status" value="1"/>
</dbReference>
<dbReference type="Proteomes" id="UP001374579">
    <property type="component" value="Unassembled WGS sequence"/>
</dbReference>
<keyword evidence="14" id="KW-1185">Reference proteome</keyword>
<feature type="transmembrane region" description="Helical" evidence="11">
    <location>
        <begin position="71"/>
        <end position="91"/>
    </location>
</feature>
<gene>
    <name evidence="13" type="ORF">V1264_005464</name>
</gene>
<accession>A0AAN9B1M0</accession>
<feature type="domain" description="G-protein coupled receptors family 1 profile" evidence="12">
    <location>
        <begin position="52"/>
        <end position="307"/>
    </location>
</feature>
<dbReference type="PROSITE" id="PS00237">
    <property type="entry name" value="G_PROTEIN_RECEP_F1_1"/>
    <property type="match status" value="1"/>
</dbReference>
<protein>
    <recommendedName>
        <fullName evidence="12">G-protein coupled receptors family 1 profile domain-containing protein</fullName>
    </recommendedName>
</protein>
<keyword evidence="4 11" id="KW-1133">Transmembrane helix</keyword>
<name>A0AAN9B1M0_9CAEN</name>
<comment type="subcellular location">
    <subcellularLocation>
        <location evidence="1">Cell membrane</location>
        <topology evidence="1">Multi-pass membrane protein</topology>
    </subcellularLocation>
</comment>
<sequence>MAAIFAQHHRTNTILGRNLTHSPVIGAEEVCPAKLLVVGTVLSVIVIASILGNLLVCLAVCTDKRLWKKSYLFIVSLAVADLLVACLVMSFAVYSELHEHHWPFGADFCRIWISLDIMCCTTSVLHLCLIALDRFVQLRDPLLYFLWMTTPKVVGMILTVWIVSALIAFLPTSFGWHEPFEKHNVVSETGMCLFEVNKVYAVTSSAVSFFIPCIVMVVIYAKVFGFARYHVLSMRRTNPVSVFNKKHATFKAAVTLGVMNGAFLVCWLPFFVLNVTAPFCRTCVPSTVFHVLIWLGYFNSCLNPIIYSMFNTEFRLALRNIVCPWTKVTPEPWSVIQMSVGSRMRDRVTGSERVA</sequence>
<dbReference type="PANTHER" id="PTHR24248:SF187">
    <property type="entry name" value="OCTOPAMINE RECEPTOR BETA-2R"/>
    <property type="match status" value="1"/>
</dbReference>
<keyword evidence="3 10" id="KW-0812">Transmembrane</keyword>
<keyword evidence="8 10" id="KW-0675">Receptor</keyword>
<dbReference type="GO" id="GO:0071880">
    <property type="term" value="P:adenylate cyclase-activating adrenergic receptor signaling pathway"/>
    <property type="evidence" value="ECO:0007669"/>
    <property type="project" value="TreeGrafter"/>
</dbReference>
<dbReference type="SUPFAM" id="SSF81321">
    <property type="entry name" value="Family A G protein-coupled receptor-like"/>
    <property type="match status" value="1"/>
</dbReference>
<evidence type="ECO:0000256" key="2">
    <source>
        <dbReference type="ARBA" id="ARBA00022475"/>
    </source>
</evidence>
<proteinExistence type="inferred from homology"/>
<dbReference type="Pfam" id="PF00001">
    <property type="entry name" value="7tm_1"/>
    <property type="match status" value="1"/>
</dbReference>
<evidence type="ECO:0000256" key="1">
    <source>
        <dbReference type="ARBA" id="ARBA00004651"/>
    </source>
</evidence>
<evidence type="ECO:0000256" key="6">
    <source>
        <dbReference type="ARBA" id="ARBA00023136"/>
    </source>
</evidence>
<feature type="transmembrane region" description="Helical" evidence="11">
    <location>
        <begin position="206"/>
        <end position="227"/>
    </location>
</feature>
<evidence type="ECO:0000313" key="13">
    <source>
        <dbReference type="EMBL" id="KAK7096129.1"/>
    </source>
</evidence>
<feature type="transmembrane region" description="Helical" evidence="11">
    <location>
        <begin position="291"/>
        <end position="310"/>
    </location>
</feature>
<feature type="transmembrane region" description="Helical" evidence="11">
    <location>
        <begin position="248"/>
        <end position="271"/>
    </location>
</feature>
<evidence type="ECO:0000256" key="10">
    <source>
        <dbReference type="RuleBase" id="RU000688"/>
    </source>
</evidence>
<reference evidence="13 14" key="1">
    <citation type="submission" date="2024-02" db="EMBL/GenBank/DDBJ databases">
        <title>Chromosome-scale genome assembly of the rough periwinkle Littorina saxatilis.</title>
        <authorList>
            <person name="De Jode A."/>
            <person name="Faria R."/>
            <person name="Formenti G."/>
            <person name="Sims Y."/>
            <person name="Smith T.P."/>
            <person name="Tracey A."/>
            <person name="Wood J.M.D."/>
            <person name="Zagrodzka Z.B."/>
            <person name="Johannesson K."/>
            <person name="Butlin R.K."/>
            <person name="Leder E.H."/>
        </authorList>
    </citation>
    <scope>NUCLEOTIDE SEQUENCE [LARGE SCALE GENOMIC DNA]</scope>
    <source>
        <strain evidence="13">Snail1</strain>
        <tissue evidence="13">Muscle</tissue>
    </source>
</reference>
<keyword evidence="7" id="KW-1015">Disulfide bond</keyword>